<feature type="transmembrane region" description="Helical" evidence="1">
    <location>
        <begin position="109"/>
        <end position="128"/>
    </location>
</feature>
<feature type="transmembrane region" description="Helical" evidence="1">
    <location>
        <begin position="74"/>
        <end position="97"/>
    </location>
</feature>
<organism evidence="2 3">
    <name type="scientific">Micropruina glycogenica</name>
    <dbReference type="NCBI Taxonomy" id="75385"/>
    <lineage>
        <taxon>Bacteria</taxon>
        <taxon>Bacillati</taxon>
        <taxon>Actinomycetota</taxon>
        <taxon>Actinomycetes</taxon>
        <taxon>Propionibacteriales</taxon>
        <taxon>Nocardioidaceae</taxon>
        <taxon>Micropruina</taxon>
    </lineage>
</organism>
<proteinExistence type="predicted"/>
<protein>
    <recommendedName>
        <fullName evidence="4">DUF2182 domain-containing protein</fullName>
    </recommendedName>
</protein>
<gene>
    <name evidence="2" type="ORF">MPLG2_0022</name>
</gene>
<feature type="transmembrane region" description="Helical" evidence="1">
    <location>
        <begin position="38"/>
        <end position="62"/>
    </location>
</feature>
<evidence type="ECO:0000256" key="1">
    <source>
        <dbReference type="SAM" id="Phobius"/>
    </source>
</evidence>
<dbReference type="Pfam" id="PF09948">
    <property type="entry name" value="PpoB2"/>
    <property type="match status" value="1"/>
</dbReference>
<keyword evidence="1" id="KW-0812">Transmembrane</keyword>
<dbReference type="OrthoDB" id="164118at2"/>
<keyword evidence="3" id="KW-1185">Reference proteome</keyword>
<accession>A0A2N9JC36</accession>
<name>A0A2N9JC36_9ACTN</name>
<evidence type="ECO:0000313" key="2">
    <source>
        <dbReference type="EMBL" id="SPD85058.1"/>
    </source>
</evidence>
<sequence length="252" mass="26565">MTASVADKRPRSVPTRDVGAVALTSGRLSAWRRNHPEWLALLIAAGAWVLLGGLLSATAGHHHGGQAGSYDQHLVMWVAMVPAMMLPTTLPHLRYVGFATQEARTQRSVLLFSLGYGAVWLLLGLVVAAVPQPLTGWPLALVVAAAGGWELSRVKGRALKRCCRTWPVRYTGPAADASAVEFGLRHGAACQLVGGPAMIALMLAGHPWWAAVTLFAVMLGQKLITAPQRWSVAVALGFAAVAVAVAGTAVFD</sequence>
<keyword evidence="1" id="KW-0472">Membrane</keyword>
<dbReference type="EMBL" id="LT985188">
    <property type="protein sequence ID" value="SPD85058.1"/>
    <property type="molecule type" value="Genomic_DNA"/>
</dbReference>
<evidence type="ECO:0008006" key="4">
    <source>
        <dbReference type="Google" id="ProtNLM"/>
    </source>
</evidence>
<dbReference type="RefSeq" id="WP_158680722.1">
    <property type="nucleotide sequence ID" value="NZ_BAAAGO010000016.1"/>
</dbReference>
<dbReference type="KEGG" id="mgg:MPLG2_0022"/>
<dbReference type="InterPro" id="IPR018688">
    <property type="entry name" value="PpoB2-like"/>
</dbReference>
<keyword evidence="1" id="KW-1133">Transmembrane helix</keyword>
<feature type="transmembrane region" description="Helical" evidence="1">
    <location>
        <begin position="230"/>
        <end position="251"/>
    </location>
</feature>
<evidence type="ECO:0000313" key="3">
    <source>
        <dbReference type="Proteomes" id="UP000238164"/>
    </source>
</evidence>
<dbReference type="AlphaFoldDB" id="A0A2N9JC36"/>
<dbReference type="Proteomes" id="UP000238164">
    <property type="component" value="Chromosome 1"/>
</dbReference>
<reference evidence="2 3" key="1">
    <citation type="submission" date="2018-02" db="EMBL/GenBank/DDBJ databases">
        <authorList>
            <person name="Cohen D.B."/>
            <person name="Kent A.D."/>
        </authorList>
    </citation>
    <scope>NUCLEOTIDE SEQUENCE [LARGE SCALE GENOMIC DNA]</scope>
    <source>
        <strain evidence="2">1</strain>
    </source>
</reference>
<feature type="transmembrane region" description="Helical" evidence="1">
    <location>
        <begin position="208"/>
        <end position="224"/>
    </location>
</feature>